<accession>A0A4T2BQF9</accession>
<feature type="signal peptide" evidence="10">
    <location>
        <begin position="1"/>
        <end position="34"/>
    </location>
</feature>
<proteinExistence type="inferred from homology"/>
<feature type="active site" description="Proton donor/acceptor" evidence="9">
    <location>
        <position position="219"/>
    </location>
</feature>
<evidence type="ECO:0000313" key="12">
    <source>
        <dbReference type="EMBL" id="TIH33893.1"/>
    </source>
</evidence>
<dbReference type="InterPro" id="IPR038063">
    <property type="entry name" value="Transpep_catalytic_dom"/>
</dbReference>
<organism evidence="12 13">
    <name type="scientific">Subtercola vilae</name>
    <dbReference type="NCBI Taxonomy" id="2056433"/>
    <lineage>
        <taxon>Bacteria</taxon>
        <taxon>Bacillati</taxon>
        <taxon>Actinomycetota</taxon>
        <taxon>Actinomycetes</taxon>
        <taxon>Micrococcales</taxon>
        <taxon>Microbacteriaceae</taxon>
        <taxon>Subtercola</taxon>
    </lineage>
</organism>
<dbReference type="UniPathway" id="UPA00219"/>
<evidence type="ECO:0000256" key="7">
    <source>
        <dbReference type="ARBA" id="ARBA00022984"/>
    </source>
</evidence>
<evidence type="ECO:0000313" key="13">
    <source>
        <dbReference type="Proteomes" id="UP000306192"/>
    </source>
</evidence>
<dbReference type="PROSITE" id="PS51257">
    <property type="entry name" value="PROKAR_LIPOPROTEIN"/>
    <property type="match status" value="1"/>
</dbReference>
<dbReference type="Proteomes" id="UP000306192">
    <property type="component" value="Unassembled WGS sequence"/>
</dbReference>
<keyword evidence="4" id="KW-0808">Transferase</keyword>
<dbReference type="EMBL" id="QYRT01000029">
    <property type="protein sequence ID" value="TIH33893.1"/>
    <property type="molecule type" value="Genomic_DNA"/>
</dbReference>
<feature type="chain" id="PRO_5020366262" evidence="10">
    <location>
        <begin position="35"/>
        <end position="259"/>
    </location>
</feature>
<evidence type="ECO:0000256" key="3">
    <source>
        <dbReference type="ARBA" id="ARBA00022676"/>
    </source>
</evidence>
<evidence type="ECO:0000256" key="10">
    <source>
        <dbReference type="SAM" id="SignalP"/>
    </source>
</evidence>
<dbReference type="InterPro" id="IPR005490">
    <property type="entry name" value="LD_TPept_cat_dom"/>
</dbReference>
<dbReference type="SUPFAM" id="SSF141523">
    <property type="entry name" value="L,D-transpeptidase catalytic domain-like"/>
    <property type="match status" value="1"/>
</dbReference>
<dbReference type="GO" id="GO:0071972">
    <property type="term" value="F:peptidoglycan L,D-transpeptidase activity"/>
    <property type="evidence" value="ECO:0007669"/>
    <property type="project" value="TreeGrafter"/>
</dbReference>
<protein>
    <submittedName>
        <fullName evidence="12">Murein L,D-transpeptidase</fullName>
    </submittedName>
</protein>
<evidence type="ECO:0000256" key="4">
    <source>
        <dbReference type="ARBA" id="ARBA00022679"/>
    </source>
</evidence>
<dbReference type="GO" id="GO:0005576">
    <property type="term" value="C:extracellular region"/>
    <property type="evidence" value="ECO:0007669"/>
    <property type="project" value="TreeGrafter"/>
</dbReference>
<dbReference type="OrthoDB" id="5243103at2"/>
<evidence type="ECO:0000259" key="11">
    <source>
        <dbReference type="PROSITE" id="PS52029"/>
    </source>
</evidence>
<keyword evidence="13" id="KW-1185">Reference proteome</keyword>
<evidence type="ECO:0000256" key="5">
    <source>
        <dbReference type="ARBA" id="ARBA00022801"/>
    </source>
</evidence>
<sequence length="259" mass="26541">MRGPLVNRGVRPRRLAVLLCLTFCLAAGSVTGCAAQTPTSIAPPTSIAASAPSPTPRPTLTPQASVGIAATATGTSVDVYDTPEGTVTVTMTNPGPSGAPLSYLVEGEKPGWLKVQLPVRPNGSTGWIKSDSVTESNLTYRVQVSTEQNTLTVYQNDTVLNTYPVATGTGGTPTPHGSFYLLELLAPTNSGYGPYAFGLSAFSDALTSFGGGPGQIGLHGTDDASSIGHAVSHGCIRMNNTDISTLAALLPLGTPITIQ</sequence>
<dbReference type="AlphaFoldDB" id="A0A4T2BQF9"/>
<keyword evidence="10" id="KW-0732">Signal</keyword>
<dbReference type="CDD" id="cd16913">
    <property type="entry name" value="YkuD_like"/>
    <property type="match status" value="1"/>
</dbReference>
<name>A0A4T2BQF9_9MICO</name>
<keyword evidence="7 9" id="KW-0573">Peptidoglycan synthesis</keyword>
<comment type="pathway">
    <text evidence="1 9">Cell wall biogenesis; peptidoglycan biosynthesis.</text>
</comment>
<feature type="domain" description="L,D-TPase catalytic" evidence="11">
    <location>
        <begin position="140"/>
        <end position="259"/>
    </location>
</feature>
<comment type="similarity">
    <text evidence="2">Belongs to the YkuD family.</text>
</comment>
<comment type="caution">
    <text evidence="12">The sequence shown here is derived from an EMBL/GenBank/DDBJ whole genome shotgun (WGS) entry which is preliminary data.</text>
</comment>
<dbReference type="GO" id="GO:0018104">
    <property type="term" value="P:peptidoglycan-protein cross-linking"/>
    <property type="evidence" value="ECO:0007669"/>
    <property type="project" value="TreeGrafter"/>
</dbReference>
<dbReference type="PANTHER" id="PTHR30582:SF24">
    <property type="entry name" value="L,D-TRANSPEPTIDASE ERFK_SRFK-RELATED"/>
    <property type="match status" value="1"/>
</dbReference>
<dbReference type="InterPro" id="IPR050979">
    <property type="entry name" value="LD-transpeptidase"/>
</dbReference>
<dbReference type="Gene3D" id="2.40.440.10">
    <property type="entry name" value="L,D-transpeptidase catalytic domain-like"/>
    <property type="match status" value="1"/>
</dbReference>
<keyword evidence="5" id="KW-0378">Hydrolase</keyword>
<evidence type="ECO:0000256" key="8">
    <source>
        <dbReference type="ARBA" id="ARBA00023316"/>
    </source>
</evidence>
<evidence type="ECO:0000256" key="1">
    <source>
        <dbReference type="ARBA" id="ARBA00004752"/>
    </source>
</evidence>
<dbReference type="PANTHER" id="PTHR30582">
    <property type="entry name" value="L,D-TRANSPEPTIDASE"/>
    <property type="match status" value="1"/>
</dbReference>
<dbReference type="PROSITE" id="PS52029">
    <property type="entry name" value="LD_TPASE"/>
    <property type="match status" value="1"/>
</dbReference>
<evidence type="ECO:0000256" key="2">
    <source>
        <dbReference type="ARBA" id="ARBA00005992"/>
    </source>
</evidence>
<evidence type="ECO:0000256" key="6">
    <source>
        <dbReference type="ARBA" id="ARBA00022960"/>
    </source>
</evidence>
<dbReference type="GO" id="GO:0008360">
    <property type="term" value="P:regulation of cell shape"/>
    <property type="evidence" value="ECO:0007669"/>
    <property type="project" value="UniProtKB-UniRule"/>
</dbReference>
<keyword evidence="8 9" id="KW-0961">Cell wall biogenesis/degradation</keyword>
<dbReference type="GO" id="GO:0016757">
    <property type="term" value="F:glycosyltransferase activity"/>
    <property type="evidence" value="ECO:0007669"/>
    <property type="project" value="UniProtKB-KW"/>
</dbReference>
<dbReference type="Pfam" id="PF03734">
    <property type="entry name" value="YkuD"/>
    <property type="match status" value="1"/>
</dbReference>
<feature type="active site" description="Nucleophile" evidence="9">
    <location>
        <position position="235"/>
    </location>
</feature>
<dbReference type="GO" id="GO:0071555">
    <property type="term" value="P:cell wall organization"/>
    <property type="evidence" value="ECO:0007669"/>
    <property type="project" value="UniProtKB-UniRule"/>
</dbReference>
<evidence type="ECO:0000256" key="9">
    <source>
        <dbReference type="PROSITE-ProRule" id="PRU01373"/>
    </source>
</evidence>
<gene>
    <name evidence="12" type="ORF">D4765_13605</name>
</gene>
<keyword evidence="6 9" id="KW-0133">Cell shape</keyword>
<keyword evidence="3" id="KW-0328">Glycosyltransferase</keyword>
<reference evidence="12 13" key="1">
    <citation type="journal article" date="2019" name="Microorganisms">
        <title>Systematic Affiliation and Genome Analysis of Subtercola vilae DB165(T) with Particular Emphasis on Cold Adaptation of an Isolate from a High-Altitude Cold Volcano Lake.</title>
        <authorList>
            <person name="Villalobos A.S."/>
            <person name="Wiese J."/>
            <person name="Imhoff J.F."/>
            <person name="Dorador C."/>
            <person name="Keller A."/>
            <person name="Hentschel U."/>
        </authorList>
    </citation>
    <scope>NUCLEOTIDE SEQUENCE [LARGE SCALE GENOMIC DNA]</scope>
    <source>
        <strain evidence="12 13">DB165</strain>
    </source>
</reference>